<protein>
    <recommendedName>
        <fullName evidence="3">non-specific serine/threonine protein kinase</fullName>
        <ecNumber evidence="3">2.7.11.1</ecNumber>
    </recommendedName>
</protein>
<sequence length="689" mass="77010">MQLVSIGVGGWESIDEFLSQKKQGCLVQCHSACQHKNERIHTTNGHGRGEVTSRSVRASGRNRNSGSGLDDVHPLIGNYRLLKTIGKGNFAKVKLARHILTGSEVAIKIIDKTQLNPTSLQKVRFTFNTKMFKLFEVIETEKTLFLVMEYASGGEVFDYLVAHGRMKEKEARAKFRQRSQSLCACFVQIVSAVQYCHQKHIVHRDLKAENLLLDADMNIKIADFGFSNEFMVGNKLDTFCGSPPYAAPELFQGKKYDGPEVDVWSLGVILYTLVSGSLPFDGQNLKELRERVLRGKYRIPFYMSTDCENLLKRFLVLNPTKRGTLEQIMKERWINAGFDDDELKPFLEPEADISDQKRIDVIVGMGFSREKIQESLSKMNYDEITAVYLLLGRKTSEEVSESSSNSNLSVAKTRPTSEMNGQSPSHLKVQRSVSSSESKKSRRHSDQVGVVANSALSNSKRAVPVTADGDVKQEGGVTARKPPTHSPTSPLLGNANNPNKTDIPDRKRGNSITPNNNSGSGGISRRNTYVCTERNNTDRLSVIPNGKENRYSLPFLVSTEFERSGRFEGSSRHVSGDQQKDEGKDGKDGKPRSLRFTWSMNTTSTMEPADIINEIRKVLDANSCSYQQRECFLLLCAHGDSHNDSFVQWEMEVCKLPRLSLNGVRFKRISGNSIAFKNIASKVAGELKL</sequence>
<reference evidence="20" key="1">
    <citation type="submission" date="2025-08" db="UniProtKB">
        <authorList>
            <consortium name="Ensembl"/>
        </authorList>
    </citation>
    <scope>IDENTIFICATION</scope>
</reference>
<dbReference type="InterPro" id="IPR011009">
    <property type="entry name" value="Kinase-like_dom_sf"/>
</dbReference>
<feature type="compositionally biased region" description="Polar residues" evidence="16">
    <location>
        <begin position="486"/>
        <end position="500"/>
    </location>
</feature>
<comment type="similarity">
    <text evidence="2">Belongs to the protein kinase superfamily. CAMK Ser/Thr protein kinase family. SNF1 subfamily.</text>
</comment>
<dbReference type="PROSITE" id="PS50011">
    <property type="entry name" value="PROTEIN_KINASE_DOM"/>
    <property type="match status" value="1"/>
</dbReference>
<dbReference type="PROSITE" id="PS50030">
    <property type="entry name" value="UBA"/>
    <property type="match status" value="1"/>
</dbReference>
<comment type="similarity">
    <text evidence="12">Belongs to the protein kinase superfamily. CAMK Ser/Thr protein kinase family. Smok subfamily.</text>
</comment>
<evidence type="ECO:0000259" key="18">
    <source>
        <dbReference type="PROSITE" id="PS50030"/>
    </source>
</evidence>
<evidence type="ECO:0000256" key="7">
    <source>
        <dbReference type="ARBA" id="ARBA00022741"/>
    </source>
</evidence>
<keyword evidence="4" id="KW-0723">Serine/threonine-protein kinase</keyword>
<accession>A0A8C1JVF4</accession>
<dbReference type="Proteomes" id="UP000694427">
    <property type="component" value="Unplaced"/>
</dbReference>
<keyword evidence="9 15" id="KW-0067">ATP-binding</keyword>
<dbReference type="SMART" id="SM00220">
    <property type="entry name" value="S_TKc"/>
    <property type="match status" value="1"/>
</dbReference>
<comment type="catalytic activity">
    <reaction evidence="13">
        <text>L-threonyl-[protein] + ATP = O-phospho-L-threonyl-[protein] + ADP + H(+)</text>
        <dbReference type="Rhea" id="RHEA:46608"/>
        <dbReference type="Rhea" id="RHEA-COMP:11060"/>
        <dbReference type="Rhea" id="RHEA-COMP:11605"/>
        <dbReference type="ChEBI" id="CHEBI:15378"/>
        <dbReference type="ChEBI" id="CHEBI:30013"/>
        <dbReference type="ChEBI" id="CHEBI:30616"/>
        <dbReference type="ChEBI" id="CHEBI:61977"/>
        <dbReference type="ChEBI" id="CHEBI:456216"/>
        <dbReference type="EC" id="2.7.11.1"/>
    </reaction>
</comment>
<dbReference type="PROSITE" id="PS00107">
    <property type="entry name" value="PROTEIN_KINASE_ATP"/>
    <property type="match status" value="1"/>
</dbReference>
<dbReference type="InterPro" id="IPR017441">
    <property type="entry name" value="Protein_kinase_ATP_BS"/>
</dbReference>
<dbReference type="SUPFAM" id="SSF103243">
    <property type="entry name" value="KA1-like"/>
    <property type="match status" value="1"/>
</dbReference>
<feature type="domain" description="Protein kinase" evidence="17">
    <location>
        <begin position="79"/>
        <end position="334"/>
    </location>
</feature>
<comment type="function">
    <text evidence="11">May play a role in sperm motility, especially in the regulation of flagellar function.</text>
</comment>
<feature type="compositionally biased region" description="Basic and acidic residues" evidence="16">
    <location>
        <begin position="40"/>
        <end position="51"/>
    </location>
</feature>
<feature type="compositionally biased region" description="Low complexity" evidence="16">
    <location>
        <begin position="401"/>
        <end position="410"/>
    </location>
</feature>
<dbReference type="SUPFAM" id="SSF56112">
    <property type="entry name" value="Protein kinase-like (PK-like)"/>
    <property type="match status" value="1"/>
</dbReference>
<evidence type="ECO:0000256" key="3">
    <source>
        <dbReference type="ARBA" id="ARBA00012513"/>
    </source>
</evidence>
<dbReference type="GO" id="GO:0005524">
    <property type="term" value="F:ATP binding"/>
    <property type="evidence" value="ECO:0007669"/>
    <property type="project" value="UniProtKB-UniRule"/>
</dbReference>
<evidence type="ECO:0000256" key="4">
    <source>
        <dbReference type="ARBA" id="ARBA00022527"/>
    </source>
</evidence>
<reference evidence="20" key="2">
    <citation type="submission" date="2025-09" db="UniProtKB">
        <authorList>
            <consortium name="Ensembl"/>
        </authorList>
    </citation>
    <scope>IDENTIFICATION</scope>
</reference>
<comment type="catalytic activity">
    <reaction evidence="14">
        <text>L-seryl-[protein] + ATP = O-phospho-L-seryl-[protein] + ADP + H(+)</text>
        <dbReference type="Rhea" id="RHEA:17989"/>
        <dbReference type="Rhea" id="RHEA-COMP:9863"/>
        <dbReference type="Rhea" id="RHEA-COMP:11604"/>
        <dbReference type="ChEBI" id="CHEBI:15378"/>
        <dbReference type="ChEBI" id="CHEBI:29999"/>
        <dbReference type="ChEBI" id="CHEBI:30616"/>
        <dbReference type="ChEBI" id="CHEBI:83421"/>
        <dbReference type="ChEBI" id="CHEBI:456216"/>
        <dbReference type="EC" id="2.7.11.1"/>
    </reaction>
</comment>
<evidence type="ECO:0000256" key="16">
    <source>
        <dbReference type="SAM" id="MobiDB-lite"/>
    </source>
</evidence>
<dbReference type="InterPro" id="IPR000719">
    <property type="entry name" value="Prot_kinase_dom"/>
</dbReference>
<dbReference type="PROSITE" id="PS50032">
    <property type="entry name" value="KA1"/>
    <property type="match status" value="1"/>
</dbReference>
<dbReference type="FunFam" id="1.10.510.10:FF:000002">
    <property type="entry name" value="Non-specific serine/threonine protein kinase"/>
    <property type="match status" value="1"/>
</dbReference>
<feature type="compositionally biased region" description="Basic and acidic residues" evidence="16">
    <location>
        <begin position="564"/>
        <end position="591"/>
    </location>
</feature>
<evidence type="ECO:0000256" key="6">
    <source>
        <dbReference type="ARBA" id="ARBA00022679"/>
    </source>
</evidence>
<dbReference type="FunFam" id="1.10.8.10:FF:000005">
    <property type="entry name" value="Non-specific serine/threonine protein kinase"/>
    <property type="match status" value="1"/>
</dbReference>
<evidence type="ECO:0000256" key="12">
    <source>
        <dbReference type="ARBA" id="ARBA00038181"/>
    </source>
</evidence>
<dbReference type="InterPro" id="IPR015940">
    <property type="entry name" value="UBA"/>
</dbReference>
<evidence type="ECO:0000256" key="15">
    <source>
        <dbReference type="PROSITE-ProRule" id="PRU10141"/>
    </source>
</evidence>
<evidence type="ECO:0000259" key="17">
    <source>
        <dbReference type="PROSITE" id="PS50011"/>
    </source>
</evidence>
<dbReference type="Pfam" id="PF00069">
    <property type="entry name" value="Pkinase"/>
    <property type="match status" value="1"/>
</dbReference>
<dbReference type="CDD" id="cd12196">
    <property type="entry name" value="MARK1-3_C"/>
    <property type="match status" value="1"/>
</dbReference>
<dbReference type="Gene3D" id="1.10.8.10">
    <property type="entry name" value="DNA helicase RuvA subunit, C-terminal domain"/>
    <property type="match status" value="1"/>
</dbReference>
<evidence type="ECO:0000256" key="2">
    <source>
        <dbReference type="ARBA" id="ARBA00006234"/>
    </source>
</evidence>
<dbReference type="GO" id="GO:0005886">
    <property type="term" value="C:plasma membrane"/>
    <property type="evidence" value="ECO:0007669"/>
    <property type="project" value="TreeGrafter"/>
</dbReference>
<dbReference type="GO" id="GO:0050321">
    <property type="term" value="F:tau-protein kinase activity"/>
    <property type="evidence" value="ECO:0007669"/>
    <property type="project" value="TreeGrafter"/>
</dbReference>
<evidence type="ECO:0000256" key="13">
    <source>
        <dbReference type="ARBA" id="ARBA00047899"/>
    </source>
</evidence>
<dbReference type="FunFam" id="3.30.200.20:FF:000003">
    <property type="entry name" value="Non-specific serine/threonine protein kinase"/>
    <property type="match status" value="1"/>
</dbReference>
<keyword evidence="6" id="KW-0808">Transferase</keyword>
<evidence type="ECO:0000256" key="10">
    <source>
        <dbReference type="ARBA" id="ARBA00023273"/>
    </source>
</evidence>
<dbReference type="GO" id="GO:0000226">
    <property type="term" value="P:microtubule cytoskeleton organization"/>
    <property type="evidence" value="ECO:0007669"/>
    <property type="project" value="TreeGrafter"/>
</dbReference>
<evidence type="ECO:0000256" key="11">
    <source>
        <dbReference type="ARBA" id="ARBA00037391"/>
    </source>
</evidence>
<dbReference type="PANTHER" id="PTHR24346:SF98">
    <property type="entry name" value="NON-SPECIFIC SERINE_THREONINE PROTEIN KINASE"/>
    <property type="match status" value="1"/>
</dbReference>
<dbReference type="Pfam" id="PF02149">
    <property type="entry name" value="KA1"/>
    <property type="match status" value="1"/>
</dbReference>
<feature type="domain" description="UBA" evidence="18">
    <location>
        <begin position="353"/>
        <end position="393"/>
    </location>
</feature>
<evidence type="ECO:0000256" key="1">
    <source>
        <dbReference type="ARBA" id="ARBA00004316"/>
    </source>
</evidence>
<dbReference type="EC" id="2.7.11.1" evidence="3"/>
<organism evidence="20 21">
    <name type="scientific">Cyprinus carpio</name>
    <name type="common">Common carp</name>
    <dbReference type="NCBI Taxonomy" id="7962"/>
    <lineage>
        <taxon>Eukaryota</taxon>
        <taxon>Metazoa</taxon>
        <taxon>Chordata</taxon>
        <taxon>Craniata</taxon>
        <taxon>Vertebrata</taxon>
        <taxon>Euteleostomi</taxon>
        <taxon>Actinopterygii</taxon>
        <taxon>Neopterygii</taxon>
        <taxon>Teleostei</taxon>
        <taxon>Ostariophysi</taxon>
        <taxon>Cypriniformes</taxon>
        <taxon>Cyprinidae</taxon>
        <taxon>Cyprininae</taxon>
        <taxon>Cyprinus</taxon>
    </lineage>
</organism>
<dbReference type="PANTHER" id="PTHR24346">
    <property type="entry name" value="MAP/MICROTUBULE AFFINITY-REGULATING KINASE"/>
    <property type="match status" value="1"/>
</dbReference>
<keyword evidence="10" id="KW-0966">Cell projection</keyword>
<evidence type="ECO:0000256" key="9">
    <source>
        <dbReference type="ARBA" id="ARBA00022840"/>
    </source>
</evidence>
<feature type="region of interest" description="Disordered" evidence="16">
    <location>
        <begin position="564"/>
        <end position="594"/>
    </location>
</feature>
<dbReference type="Gene3D" id="3.30.310.80">
    <property type="entry name" value="Kinase associated domain 1, KA1"/>
    <property type="match status" value="1"/>
</dbReference>
<dbReference type="InterPro" id="IPR001772">
    <property type="entry name" value="KA1_dom"/>
</dbReference>
<evidence type="ECO:0000256" key="8">
    <source>
        <dbReference type="ARBA" id="ARBA00022777"/>
    </source>
</evidence>
<evidence type="ECO:0000256" key="14">
    <source>
        <dbReference type="ARBA" id="ARBA00048679"/>
    </source>
</evidence>
<dbReference type="PROSITE" id="PS00108">
    <property type="entry name" value="PROTEIN_KINASE_ST"/>
    <property type="match status" value="1"/>
</dbReference>
<evidence type="ECO:0000256" key="5">
    <source>
        <dbReference type="ARBA" id="ARBA00022553"/>
    </source>
</evidence>
<dbReference type="GO" id="GO:0035556">
    <property type="term" value="P:intracellular signal transduction"/>
    <property type="evidence" value="ECO:0007669"/>
    <property type="project" value="TreeGrafter"/>
</dbReference>
<feature type="compositionally biased region" description="Polar residues" evidence="16">
    <location>
        <begin position="414"/>
        <end position="425"/>
    </location>
</feature>
<dbReference type="Pfam" id="PF00627">
    <property type="entry name" value="UBA"/>
    <property type="match status" value="1"/>
</dbReference>
<feature type="compositionally biased region" description="Polar residues" evidence="16">
    <location>
        <begin position="52"/>
        <end position="67"/>
    </location>
</feature>
<dbReference type="FunFam" id="3.30.310.80:FF:000001">
    <property type="entry name" value="Non-specific serine/threonine protein kinase"/>
    <property type="match status" value="1"/>
</dbReference>
<feature type="binding site" evidence="15">
    <location>
        <position position="108"/>
    </location>
    <ligand>
        <name>ATP</name>
        <dbReference type="ChEBI" id="CHEBI:30616"/>
    </ligand>
</feature>
<feature type="region of interest" description="Disordered" evidence="16">
    <location>
        <begin position="398"/>
        <end position="532"/>
    </location>
</feature>
<evidence type="ECO:0000313" key="21">
    <source>
        <dbReference type="Proteomes" id="UP000694427"/>
    </source>
</evidence>
<dbReference type="Ensembl" id="ENSCCRT00010041840.1">
    <property type="protein sequence ID" value="ENSCCRP00010038114.1"/>
    <property type="gene ID" value="ENSCCRG00010013981.1"/>
</dbReference>
<dbReference type="InterPro" id="IPR008271">
    <property type="entry name" value="Ser/Thr_kinase_AS"/>
</dbReference>
<dbReference type="Gene3D" id="3.30.200.20">
    <property type="entry name" value="Phosphorylase Kinase, domain 1"/>
    <property type="match status" value="1"/>
</dbReference>
<keyword evidence="5" id="KW-0597">Phosphoprotein</keyword>
<keyword evidence="21" id="KW-1185">Reference proteome</keyword>
<comment type="subcellular location">
    <subcellularLocation>
        <location evidence="1">Cell projection</location>
    </subcellularLocation>
</comment>
<proteinExistence type="inferred from homology"/>
<dbReference type="GO" id="GO:0005737">
    <property type="term" value="C:cytoplasm"/>
    <property type="evidence" value="ECO:0007669"/>
    <property type="project" value="TreeGrafter"/>
</dbReference>
<feature type="domain" description="KA1" evidence="19">
    <location>
        <begin position="640"/>
        <end position="689"/>
    </location>
</feature>
<evidence type="ECO:0000259" key="19">
    <source>
        <dbReference type="PROSITE" id="PS50032"/>
    </source>
</evidence>
<dbReference type="InterPro" id="IPR028375">
    <property type="entry name" value="KA1/Ssp2_C"/>
</dbReference>
<dbReference type="SMART" id="SM00165">
    <property type="entry name" value="UBA"/>
    <property type="match status" value="1"/>
</dbReference>
<evidence type="ECO:0000313" key="20">
    <source>
        <dbReference type="Ensembl" id="ENSCCRP00010038114.1"/>
    </source>
</evidence>
<dbReference type="AlphaFoldDB" id="A0A8C1JVF4"/>
<dbReference type="GO" id="GO:0042995">
    <property type="term" value="C:cell projection"/>
    <property type="evidence" value="ECO:0007669"/>
    <property type="project" value="UniProtKB-SubCell"/>
</dbReference>
<keyword evidence="7 15" id="KW-0547">Nucleotide-binding</keyword>
<dbReference type="Gene3D" id="1.10.510.10">
    <property type="entry name" value="Transferase(Phosphotransferase) domain 1"/>
    <property type="match status" value="1"/>
</dbReference>
<name>A0A8C1JVF4_CYPCA</name>
<keyword evidence="8" id="KW-0418">Kinase</keyword>
<feature type="region of interest" description="Disordered" evidence="16">
    <location>
        <begin position="40"/>
        <end position="67"/>
    </location>
</feature>